<dbReference type="PANTHER" id="PTHR22726:SF1">
    <property type="entry name" value="METALLOENDOPEPTIDASE OMA1, MITOCHONDRIAL"/>
    <property type="match status" value="1"/>
</dbReference>
<evidence type="ECO:0000313" key="9">
    <source>
        <dbReference type="EMBL" id="BBJ00370.1"/>
    </source>
</evidence>
<dbReference type="AlphaFoldDB" id="A0AAN1W0F0"/>
<sequence length="320" mass="34776">MNKNSAIQSFSPFATRATQGEQFGYQLNELPFVLSSAVSRAYRRITGVQLSIVLALALISGSAWAANPFEQELFKALKQGVQEKVTGKSAVSVEEETAIGRQIAGNLLGAAPLVKDAKLQKYVNNVGRWVADQSERPDLIWHFGVIESNDVNAFAAPGGYIFVTKGLYKLLQSEAELAGVLAHEVGHVIRQHHLKILQQSKLIDLGSQAIAKNVSGGSDRVQNLIGSGAEIVSRSLDKDAEFEADRIAVVLATRAGYDSFGLPAVLQQIGHFAKDDGDVALLFKTHPHPDDRLAKLGTAMDDRFDGVKGKTLEKRLYRIK</sequence>
<evidence type="ECO:0000256" key="7">
    <source>
        <dbReference type="SAM" id="Phobius"/>
    </source>
</evidence>
<accession>A0AAN1W0F0</accession>
<dbReference type="KEGG" id="fku:FGKAn22_20620"/>
<keyword evidence="7" id="KW-0812">Transmembrane</keyword>
<evidence type="ECO:0000256" key="2">
    <source>
        <dbReference type="ARBA" id="ARBA00022723"/>
    </source>
</evidence>
<feature type="transmembrane region" description="Helical" evidence="7">
    <location>
        <begin position="45"/>
        <end position="66"/>
    </location>
</feature>
<feature type="domain" description="Peptidase M48" evidence="8">
    <location>
        <begin position="119"/>
        <end position="296"/>
    </location>
</feature>
<reference evidence="9 10" key="1">
    <citation type="submission" date="2019-03" db="EMBL/GenBank/DDBJ databases">
        <title>Complete genome sequence of Ferrigenium kumadai strain An22, a microaerophilic iron-oxidizing bacterium isolated from a paddy field soil.</title>
        <authorList>
            <person name="Watanabe T."/>
            <person name="Asakawa S."/>
        </authorList>
    </citation>
    <scope>NUCLEOTIDE SEQUENCE [LARGE SCALE GENOMIC DNA]</scope>
    <source>
        <strain evidence="9 10">An22</strain>
    </source>
</reference>
<keyword evidence="4 6" id="KW-0862">Zinc</keyword>
<dbReference type="GO" id="GO:0016020">
    <property type="term" value="C:membrane"/>
    <property type="evidence" value="ECO:0007669"/>
    <property type="project" value="TreeGrafter"/>
</dbReference>
<keyword evidence="10" id="KW-1185">Reference proteome</keyword>
<dbReference type="Pfam" id="PF01435">
    <property type="entry name" value="Peptidase_M48"/>
    <property type="match status" value="1"/>
</dbReference>
<proteinExistence type="inferred from homology"/>
<evidence type="ECO:0000256" key="5">
    <source>
        <dbReference type="ARBA" id="ARBA00023049"/>
    </source>
</evidence>
<comment type="similarity">
    <text evidence="6">Belongs to the peptidase M48 family.</text>
</comment>
<dbReference type="PANTHER" id="PTHR22726">
    <property type="entry name" value="METALLOENDOPEPTIDASE OMA1"/>
    <property type="match status" value="1"/>
</dbReference>
<evidence type="ECO:0000256" key="3">
    <source>
        <dbReference type="ARBA" id="ARBA00022801"/>
    </source>
</evidence>
<keyword evidence="5 6" id="KW-0482">Metalloprotease</keyword>
<dbReference type="Proteomes" id="UP001319121">
    <property type="component" value="Chromosome"/>
</dbReference>
<gene>
    <name evidence="9" type="ORF">FGKAn22_20620</name>
</gene>
<dbReference type="Gene3D" id="3.30.2010.10">
    <property type="entry name" value="Metalloproteases ('zincins'), catalytic domain"/>
    <property type="match status" value="1"/>
</dbReference>
<dbReference type="InterPro" id="IPR001915">
    <property type="entry name" value="Peptidase_M48"/>
</dbReference>
<protein>
    <recommendedName>
        <fullName evidence="8">Peptidase M48 domain-containing protein</fullName>
    </recommendedName>
</protein>
<evidence type="ECO:0000256" key="6">
    <source>
        <dbReference type="RuleBase" id="RU003983"/>
    </source>
</evidence>
<keyword evidence="2" id="KW-0479">Metal-binding</keyword>
<evidence type="ECO:0000256" key="4">
    <source>
        <dbReference type="ARBA" id="ARBA00022833"/>
    </source>
</evidence>
<dbReference type="RefSeq" id="WP_212785613.1">
    <property type="nucleotide sequence ID" value="NZ_AP019536.1"/>
</dbReference>
<dbReference type="GO" id="GO:0004222">
    <property type="term" value="F:metalloendopeptidase activity"/>
    <property type="evidence" value="ECO:0007669"/>
    <property type="project" value="InterPro"/>
</dbReference>
<keyword evidence="3 6" id="KW-0378">Hydrolase</keyword>
<dbReference type="EMBL" id="AP019536">
    <property type="protein sequence ID" value="BBJ00370.1"/>
    <property type="molecule type" value="Genomic_DNA"/>
</dbReference>
<evidence type="ECO:0000313" key="10">
    <source>
        <dbReference type="Proteomes" id="UP001319121"/>
    </source>
</evidence>
<evidence type="ECO:0000256" key="1">
    <source>
        <dbReference type="ARBA" id="ARBA00022670"/>
    </source>
</evidence>
<dbReference type="GO" id="GO:0046872">
    <property type="term" value="F:metal ion binding"/>
    <property type="evidence" value="ECO:0007669"/>
    <property type="project" value="UniProtKB-KW"/>
</dbReference>
<keyword evidence="1 6" id="KW-0645">Protease</keyword>
<evidence type="ECO:0000259" key="8">
    <source>
        <dbReference type="Pfam" id="PF01435"/>
    </source>
</evidence>
<dbReference type="GO" id="GO:0051603">
    <property type="term" value="P:proteolysis involved in protein catabolic process"/>
    <property type="evidence" value="ECO:0007669"/>
    <property type="project" value="TreeGrafter"/>
</dbReference>
<dbReference type="InterPro" id="IPR051156">
    <property type="entry name" value="Mito/Outer_Membr_Metalloprot"/>
</dbReference>
<organism evidence="9 10">
    <name type="scientific">Ferrigenium kumadai</name>
    <dbReference type="NCBI Taxonomy" id="1682490"/>
    <lineage>
        <taxon>Bacteria</taxon>
        <taxon>Pseudomonadati</taxon>
        <taxon>Pseudomonadota</taxon>
        <taxon>Betaproteobacteria</taxon>
        <taxon>Nitrosomonadales</taxon>
        <taxon>Gallionellaceae</taxon>
        <taxon>Ferrigenium</taxon>
    </lineage>
</organism>
<keyword evidence="7" id="KW-1133">Transmembrane helix</keyword>
<comment type="cofactor">
    <cofactor evidence="6">
        <name>Zn(2+)</name>
        <dbReference type="ChEBI" id="CHEBI:29105"/>
    </cofactor>
    <text evidence="6">Binds 1 zinc ion per subunit.</text>
</comment>
<name>A0AAN1W0F0_9PROT</name>
<keyword evidence="7" id="KW-0472">Membrane</keyword>